<sequence length="460" mass="51814">MTHQRPISFSIKQNVLNNDLEIKCKDGTILYGNRAILAARSEVFDRILFIRTSEISDKQVSFQKIEASVMKIILEYLYTGSISDGTLSTENAFETLNAADFFQLKNLQDQISEFYMKASQKEGNDNKSPELLSKAVQLMSLAANNGIIDFLVDSVARLPLDTITPDRLSFQALQCLLSKSNDENKIFVTSEYSILRIAILLSAKKVSQEAVTALEKRLPVWDKIKDGFDFKNNDISNIKDICVATADNLSPIIEFIDFRRINGKILVDIIEPLNLISSGKLLTVYRFHTYEKKHPSPFRGLKSHIKWDNNSCGPNLEISSDGCTVSRKVNPNVWNTVRTNYLMIEGIHKLRVKIENSNYTMIGICEEGINYSDYIGASLYGYCLYSEGFQYIKGSCENINSPRFGNVSSEVIVHLNMDDKTCEISVDGKENVVRWTNIPSKLYFAASLYNSGNVTIAKGN</sequence>
<dbReference type="Proteomes" id="UP000789525">
    <property type="component" value="Unassembled WGS sequence"/>
</dbReference>
<proteinExistence type="predicted"/>
<dbReference type="EMBL" id="CAJVPT010001061">
    <property type="protein sequence ID" value="CAG8455928.1"/>
    <property type="molecule type" value="Genomic_DNA"/>
</dbReference>
<gene>
    <name evidence="1" type="ORF">ACOLOM_LOCUS959</name>
</gene>
<organism evidence="1 2">
    <name type="scientific">Acaulospora colombiana</name>
    <dbReference type="NCBI Taxonomy" id="27376"/>
    <lineage>
        <taxon>Eukaryota</taxon>
        <taxon>Fungi</taxon>
        <taxon>Fungi incertae sedis</taxon>
        <taxon>Mucoromycota</taxon>
        <taxon>Glomeromycotina</taxon>
        <taxon>Glomeromycetes</taxon>
        <taxon>Diversisporales</taxon>
        <taxon>Acaulosporaceae</taxon>
        <taxon>Acaulospora</taxon>
    </lineage>
</organism>
<protein>
    <submittedName>
        <fullName evidence="1">4519_t:CDS:1</fullName>
    </submittedName>
</protein>
<evidence type="ECO:0000313" key="2">
    <source>
        <dbReference type="Proteomes" id="UP000789525"/>
    </source>
</evidence>
<accession>A0ACA9K6V2</accession>
<name>A0ACA9K6V2_9GLOM</name>
<reference evidence="1" key="1">
    <citation type="submission" date="2021-06" db="EMBL/GenBank/DDBJ databases">
        <authorList>
            <person name="Kallberg Y."/>
            <person name="Tangrot J."/>
            <person name="Rosling A."/>
        </authorList>
    </citation>
    <scope>NUCLEOTIDE SEQUENCE</scope>
    <source>
        <strain evidence="1">CL356</strain>
    </source>
</reference>
<evidence type="ECO:0000313" key="1">
    <source>
        <dbReference type="EMBL" id="CAG8455928.1"/>
    </source>
</evidence>
<keyword evidence="2" id="KW-1185">Reference proteome</keyword>
<comment type="caution">
    <text evidence="1">The sequence shown here is derived from an EMBL/GenBank/DDBJ whole genome shotgun (WGS) entry which is preliminary data.</text>
</comment>